<dbReference type="EMBL" id="MU005613">
    <property type="protein sequence ID" value="KAF2678341.1"/>
    <property type="molecule type" value="Genomic_DNA"/>
</dbReference>
<dbReference type="OrthoDB" id="16820at2759"/>
<dbReference type="InterPro" id="IPR036188">
    <property type="entry name" value="FAD/NAD-bd_sf"/>
</dbReference>
<evidence type="ECO:0000313" key="8">
    <source>
        <dbReference type="EMBL" id="KAF2678341.1"/>
    </source>
</evidence>
<comment type="similarity">
    <text evidence="1">Belongs to the paxM FAD-dependent monooxygenase family.</text>
</comment>
<evidence type="ECO:0000256" key="3">
    <source>
        <dbReference type="ARBA" id="ARBA00022827"/>
    </source>
</evidence>
<evidence type="ECO:0000256" key="5">
    <source>
        <dbReference type="ARBA" id="ARBA00023033"/>
    </source>
</evidence>
<dbReference type="InterPro" id="IPR002938">
    <property type="entry name" value="FAD-bd"/>
</dbReference>
<keyword evidence="4" id="KW-0560">Oxidoreductase</keyword>
<keyword evidence="2" id="KW-0285">Flavoprotein</keyword>
<evidence type="ECO:0000259" key="7">
    <source>
        <dbReference type="Pfam" id="PF01494"/>
    </source>
</evidence>
<accession>A0A6G1IK67</accession>
<keyword evidence="3" id="KW-0274">FAD</keyword>
<proteinExistence type="inferred from homology"/>
<protein>
    <submittedName>
        <fullName evidence="8">FAD/NAD(P)-binding domain-containing protein</fullName>
    </submittedName>
</protein>
<keyword evidence="9" id="KW-1185">Reference proteome</keyword>
<sequence length="469" mass="51411">MKIIIVGAGIAGLSTYLHLRKHLPHTHTITIYESHQPSSKLSSTSQTGTADPSSPFSTTHNLDTLSESTAIVGGGLGISPNGMRVLYDLDEELHDAVAGQGFPVDNFVFKGANGWTLGIAKTSDKLVRGDGEEVCVASSRHGLWEAIMKFVREGVVKYKKVVGIARDEQSGRTVITLTDAEGNEERDEADMLIGADGVKSVVRTALLGDDQRFKPTYTGLSGVGGFLRTPIPLSIVQPSSMVFGFGRNGFFGYSSGSPPSARSLMWWSTFETSQLPDPKKIDLTAVKAALLERHKHWKDPIVQDIISRAEVESIYPTWVLDELPHWGEEGIVLLGDAAHAMDPTTGQGASQAFEDSQTLSLLLKEVLEVGDTKPGFDGSEREKVNLAIKMFYDIRSPRVREIVERGKKLAGRKANVGVVAEYFMYFFLWMLNRFPSIGKAILGDVNRKLYTWSAREEIKKAIDQRTAAP</sequence>
<evidence type="ECO:0000256" key="4">
    <source>
        <dbReference type="ARBA" id="ARBA00023002"/>
    </source>
</evidence>
<keyword evidence="5" id="KW-0503">Monooxygenase</keyword>
<evidence type="ECO:0000256" key="2">
    <source>
        <dbReference type="ARBA" id="ARBA00022630"/>
    </source>
</evidence>
<dbReference type="GO" id="GO:0071949">
    <property type="term" value="F:FAD binding"/>
    <property type="evidence" value="ECO:0007669"/>
    <property type="project" value="InterPro"/>
</dbReference>
<dbReference type="PRINTS" id="PR00420">
    <property type="entry name" value="RNGMNOXGNASE"/>
</dbReference>
<feature type="domain" description="FAD-binding" evidence="7">
    <location>
        <begin position="160"/>
        <end position="368"/>
    </location>
</feature>
<dbReference type="Gene3D" id="3.50.50.60">
    <property type="entry name" value="FAD/NAD(P)-binding domain"/>
    <property type="match status" value="1"/>
</dbReference>
<feature type="region of interest" description="Disordered" evidence="6">
    <location>
        <begin position="34"/>
        <end position="59"/>
    </location>
</feature>
<dbReference type="SUPFAM" id="SSF51905">
    <property type="entry name" value="FAD/NAD(P)-binding domain"/>
    <property type="match status" value="1"/>
</dbReference>
<evidence type="ECO:0000256" key="1">
    <source>
        <dbReference type="ARBA" id="ARBA00007992"/>
    </source>
</evidence>
<dbReference type="Pfam" id="PF01494">
    <property type="entry name" value="FAD_binding_3"/>
    <property type="match status" value="1"/>
</dbReference>
<dbReference type="InterPro" id="IPR050493">
    <property type="entry name" value="FAD-dep_Monooxygenase_BioMet"/>
</dbReference>
<evidence type="ECO:0000313" key="9">
    <source>
        <dbReference type="Proteomes" id="UP000799291"/>
    </source>
</evidence>
<organism evidence="8 9">
    <name type="scientific">Lentithecium fluviatile CBS 122367</name>
    <dbReference type="NCBI Taxonomy" id="1168545"/>
    <lineage>
        <taxon>Eukaryota</taxon>
        <taxon>Fungi</taxon>
        <taxon>Dikarya</taxon>
        <taxon>Ascomycota</taxon>
        <taxon>Pezizomycotina</taxon>
        <taxon>Dothideomycetes</taxon>
        <taxon>Pleosporomycetidae</taxon>
        <taxon>Pleosporales</taxon>
        <taxon>Massarineae</taxon>
        <taxon>Lentitheciaceae</taxon>
        <taxon>Lentithecium</taxon>
    </lineage>
</organism>
<dbReference type="AlphaFoldDB" id="A0A6G1IK67"/>
<reference evidence="8" key="1">
    <citation type="journal article" date="2020" name="Stud. Mycol.">
        <title>101 Dothideomycetes genomes: a test case for predicting lifestyles and emergence of pathogens.</title>
        <authorList>
            <person name="Haridas S."/>
            <person name="Albert R."/>
            <person name="Binder M."/>
            <person name="Bloem J."/>
            <person name="Labutti K."/>
            <person name="Salamov A."/>
            <person name="Andreopoulos B."/>
            <person name="Baker S."/>
            <person name="Barry K."/>
            <person name="Bills G."/>
            <person name="Bluhm B."/>
            <person name="Cannon C."/>
            <person name="Castanera R."/>
            <person name="Culley D."/>
            <person name="Daum C."/>
            <person name="Ezra D."/>
            <person name="Gonzalez J."/>
            <person name="Henrissat B."/>
            <person name="Kuo A."/>
            <person name="Liang C."/>
            <person name="Lipzen A."/>
            <person name="Lutzoni F."/>
            <person name="Magnuson J."/>
            <person name="Mondo S."/>
            <person name="Nolan M."/>
            <person name="Ohm R."/>
            <person name="Pangilinan J."/>
            <person name="Park H.-J."/>
            <person name="Ramirez L."/>
            <person name="Alfaro M."/>
            <person name="Sun H."/>
            <person name="Tritt A."/>
            <person name="Yoshinaga Y."/>
            <person name="Zwiers L.-H."/>
            <person name="Turgeon B."/>
            <person name="Goodwin S."/>
            <person name="Spatafora J."/>
            <person name="Crous P."/>
            <person name="Grigoriev I."/>
        </authorList>
    </citation>
    <scope>NUCLEOTIDE SEQUENCE</scope>
    <source>
        <strain evidence="8">CBS 122367</strain>
    </source>
</reference>
<dbReference type="Proteomes" id="UP000799291">
    <property type="component" value="Unassembled WGS sequence"/>
</dbReference>
<dbReference type="GO" id="GO:0004497">
    <property type="term" value="F:monooxygenase activity"/>
    <property type="evidence" value="ECO:0007669"/>
    <property type="project" value="UniProtKB-KW"/>
</dbReference>
<evidence type="ECO:0000256" key="6">
    <source>
        <dbReference type="SAM" id="MobiDB-lite"/>
    </source>
</evidence>
<dbReference type="PANTHER" id="PTHR13789">
    <property type="entry name" value="MONOOXYGENASE"/>
    <property type="match status" value="1"/>
</dbReference>
<name>A0A6G1IK67_9PLEO</name>
<gene>
    <name evidence="8" type="ORF">K458DRAFT_377051</name>
</gene>
<dbReference type="PANTHER" id="PTHR13789:SF309">
    <property type="entry name" value="PUTATIVE (AFU_ORTHOLOGUE AFUA_6G14510)-RELATED"/>
    <property type="match status" value="1"/>
</dbReference>